<evidence type="ECO:0000313" key="1">
    <source>
        <dbReference type="EMBL" id="CAD8140651.1"/>
    </source>
</evidence>
<keyword evidence="2" id="KW-1185">Reference proteome</keyword>
<gene>
    <name evidence="1" type="ORF">POCTA_138.1.T0120014</name>
</gene>
<accession>A0A8S1SH45</accession>
<organism evidence="1 2">
    <name type="scientific">Paramecium octaurelia</name>
    <dbReference type="NCBI Taxonomy" id="43137"/>
    <lineage>
        <taxon>Eukaryota</taxon>
        <taxon>Sar</taxon>
        <taxon>Alveolata</taxon>
        <taxon>Ciliophora</taxon>
        <taxon>Intramacronucleata</taxon>
        <taxon>Oligohymenophorea</taxon>
        <taxon>Peniculida</taxon>
        <taxon>Parameciidae</taxon>
        <taxon>Paramecium</taxon>
    </lineage>
</organism>
<dbReference type="AlphaFoldDB" id="A0A8S1SH45"/>
<proteinExistence type="predicted"/>
<protein>
    <submittedName>
        <fullName evidence="1">Uncharacterized protein</fullName>
    </submittedName>
</protein>
<dbReference type="OrthoDB" id="408631at2759"/>
<evidence type="ECO:0000313" key="2">
    <source>
        <dbReference type="Proteomes" id="UP000683925"/>
    </source>
</evidence>
<comment type="caution">
    <text evidence="1">The sequence shown here is derived from an EMBL/GenBank/DDBJ whole genome shotgun (WGS) entry which is preliminary data.</text>
</comment>
<dbReference type="EMBL" id="CAJJDP010000011">
    <property type="protein sequence ID" value="CAD8140651.1"/>
    <property type="molecule type" value="Genomic_DNA"/>
</dbReference>
<name>A0A8S1SH45_PAROT</name>
<sequence>MIRKQQLIGQGIFDQIFNLKNKSKIPIRLFYFLLIEEQSNYYSILILKPNTGITIIHIHGRFYIPILIESLILYQKGGNQFNVPIFLINYSKASKYPFELLFANYNCFGLLNYKYKLQINGLILNYPDVDI</sequence>
<reference evidence="1" key="1">
    <citation type="submission" date="2021-01" db="EMBL/GenBank/DDBJ databases">
        <authorList>
            <consortium name="Genoscope - CEA"/>
            <person name="William W."/>
        </authorList>
    </citation>
    <scope>NUCLEOTIDE SEQUENCE</scope>
</reference>
<dbReference type="Proteomes" id="UP000683925">
    <property type="component" value="Unassembled WGS sequence"/>
</dbReference>